<protein>
    <submittedName>
        <fullName evidence="1">Uncharacterized protein</fullName>
    </submittedName>
</protein>
<dbReference type="GeneID" id="84591171"/>
<reference evidence="1" key="1">
    <citation type="submission" date="2025-02" db="EMBL/GenBank/DDBJ databases">
        <authorList>
            <consortium name="NCBI Genome Project"/>
        </authorList>
    </citation>
    <scope>NUCLEOTIDE SEQUENCE</scope>
</reference>
<evidence type="ECO:0000313" key="1">
    <source>
        <dbReference type="RefSeq" id="XP_059603778.1"/>
    </source>
</evidence>
<name>A0AAJ8BVM4_ASPNG</name>
<organism evidence="1">
    <name type="scientific">Aspergillus niger</name>
    <dbReference type="NCBI Taxonomy" id="5061"/>
    <lineage>
        <taxon>Eukaryota</taxon>
        <taxon>Fungi</taxon>
        <taxon>Dikarya</taxon>
        <taxon>Ascomycota</taxon>
        <taxon>Pezizomycotina</taxon>
        <taxon>Eurotiomycetes</taxon>
        <taxon>Eurotiomycetidae</taxon>
        <taxon>Eurotiales</taxon>
        <taxon>Aspergillaceae</taxon>
        <taxon>Aspergillus</taxon>
        <taxon>Aspergillus subgen. Circumdati</taxon>
    </lineage>
</organism>
<dbReference type="VEuPathDB" id="FungiDB:An06g00410"/>
<accession>A0AAJ8BVM4</accession>
<gene>
    <name evidence="1" type="ORF">An06g00410</name>
</gene>
<dbReference type="RefSeq" id="XP_059603778.1">
    <property type="nucleotide sequence ID" value="XM_059748013.1"/>
</dbReference>
<dbReference type="AlphaFoldDB" id="A0AAJ8BVM4"/>
<dbReference type="KEGG" id="ang:An06g00410"/>
<proteinExistence type="predicted"/>
<reference evidence="1" key="2">
    <citation type="submission" date="2025-08" db="UniProtKB">
        <authorList>
            <consortium name="RefSeq"/>
        </authorList>
    </citation>
    <scope>IDENTIFICATION</scope>
</reference>
<sequence>MTPPVDEVRAGGLEIIIDTFQPLYLWNALIDIAEVWLHYDIEVSFDGHFKDDVHLLTI</sequence>